<name>A0ABP6XMI9_9FLAO</name>
<evidence type="ECO:0000259" key="1">
    <source>
        <dbReference type="Pfam" id="PF17753"/>
    </source>
</evidence>
<dbReference type="InterPro" id="IPR013783">
    <property type="entry name" value="Ig-like_fold"/>
</dbReference>
<dbReference type="Pfam" id="PF17753">
    <property type="entry name" value="Ig_mannosidase"/>
    <property type="match status" value="1"/>
</dbReference>
<organism evidence="2 3">
    <name type="scientific">Snuella lapsa</name>
    <dbReference type="NCBI Taxonomy" id="870481"/>
    <lineage>
        <taxon>Bacteria</taxon>
        <taxon>Pseudomonadati</taxon>
        <taxon>Bacteroidota</taxon>
        <taxon>Flavobacteriia</taxon>
        <taxon>Flavobacteriales</taxon>
        <taxon>Flavobacteriaceae</taxon>
        <taxon>Snuella</taxon>
    </lineage>
</organism>
<dbReference type="EMBL" id="BAABCY010000047">
    <property type="protein sequence ID" value="GAA3568735.1"/>
    <property type="molecule type" value="Genomic_DNA"/>
</dbReference>
<dbReference type="RefSeq" id="WP_345005645.1">
    <property type="nucleotide sequence ID" value="NZ_BAABCY010000047.1"/>
</dbReference>
<dbReference type="Gene3D" id="2.60.40.10">
    <property type="entry name" value="Immunoglobulins"/>
    <property type="match status" value="1"/>
</dbReference>
<dbReference type="InterPro" id="IPR041625">
    <property type="entry name" value="Beta-mannosidase_Ig"/>
</dbReference>
<comment type="caution">
    <text evidence="2">The sequence shown here is derived from an EMBL/GenBank/DDBJ whole genome shotgun (WGS) entry which is preliminary data.</text>
</comment>
<reference evidence="3" key="1">
    <citation type="journal article" date="2019" name="Int. J. Syst. Evol. Microbiol.">
        <title>The Global Catalogue of Microorganisms (GCM) 10K type strain sequencing project: providing services to taxonomists for standard genome sequencing and annotation.</title>
        <authorList>
            <consortium name="The Broad Institute Genomics Platform"/>
            <consortium name="The Broad Institute Genome Sequencing Center for Infectious Disease"/>
            <person name="Wu L."/>
            <person name="Ma J."/>
        </authorList>
    </citation>
    <scope>NUCLEOTIDE SEQUENCE [LARGE SCALE GENOMIC DNA]</scope>
    <source>
        <strain evidence="3">JCM 17111</strain>
    </source>
</reference>
<gene>
    <name evidence="2" type="ORF">GCM10022395_18210</name>
</gene>
<feature type="domain" description="Beta-mannosidase Ig-fold" evidence="1">
    <location>
        <begin position="2"/>
        <end position="57"/>
    </location>
</feature>
<evidence type="ECO:0000313" key="3">
    <source>
        <dbReference type="Proteomes" id="UP001500954"/>
    </source>
</evidence>
<sequence>MTLRAATLVKDLFITVEGASLKLSDNYFDLLPNVPATIVVESKDFDDSKIEIKSLVDAY</sequence>
<proteinExistence type="predicted"/>
<dbReference type="Proteomes" id="UP001500954">
    <property type="component" value="Unassembled WGS sequence"/>
</dbReference>
<protein>
    <recommendedName>
        <fullName evidence="1">Beta-mannosidase Ig-fold domain-containing protein</fullName>
    </recommendedName>
</protein>
<dbReference type="SUPFAM" id="SSF49303">
    <property type="entry name" value="beta-Galactosidase/glucuronidase domain"/>
    <property type="match status" value="1"/>
</dbReference>
<evidence type="ECO:0000313" key="2">
    <source>
        <dbReference type="EMBL" id="GAA3568735.1"/>
    </source>
</evidence>
<accession>A0ABP6XMI9</accession>
<dbReference type="InterPro" id="IPR036156">
    <property type="entry name" value="Beta-gal/glucu_dom_sf"/>
</dbReference>
<keyword evidence="3" id="KW-1185">Reference proteome</keyword>